<evidence type="ECO:0000256" key="1">
    <source>
        <dbReference type="ARBA" id="ARBA00022737"/>
    </source>
</evidence>
<keyword evidence="1" id="KW-0677">Repeat</keyword>
<comment type="caution">
    <text evidence="3">The sequence shown here is derived from an EMBL/GenBank/DDBJ whole genome shotgun (WGS) entry which is preliminary data.</text>
</comment>
<dbReference type="InterPro" id="IPR036116">
    <property type="entry name" value="FN3_sf"/>
</dbReference>
<proteinExistence type="predicted"/>
<dbReference type="SUPFAM" id="SSF49265">
    <property type="entry name" value="Fibronectin type III"/>
    <property type="match status" value="3"/>
</dbReference>
<sequence>MGTDVLVKWQINEVPCKSDRFRVQLLNYEYEQFAETQAKDTSTVLFNNTSPEGIYHVRIRWDVYSTIRDLDTYAVGLENVNNVWHRPTLELYASKTSIRLSWEAVNEQIDFYTVIILENETVIKIVHIDPHTTDMELNETNPCTMYEFSVGAKSNVSNKFYDLGHITYNGSMPTVPHVTDLGKARVRVRWTTNPYCIPDLIHVHFREPANIGVMKIVPGTDETMVITGIKQCIQYAIQLGFSYTTGKEDLSEPVYMSFLSDGILQNSPKLSFEQNGSLLVQWLLQPGCVVNHTVVTVETNDLPAKEYKVIGDQPLARLDDLEQCAFHTVYVTTQYENGYVERTNSSEIHSFTKEIGLAKIKTYIVDDGLSAHWESTQNCQALGYRIDLVNPMMGHTTTYLTDGTKYRVPIGECVKSCQLLVSAISVHTMAPVTTLIHVRPERVPTQPPPPLVRRDGAALFVWWTQPNLDFTIQSHKLFMNDSKKKLTIFEVKKPRGSILLNSIEENVVYSLSLRAINEHGESKPSLTVQYKWDD</sequence>
<evidence type="ECO:0000259" key="2">
    <source>
        <dbReference type="SMART" id="SM00060"/>
    </source>
</evidence>
<name>A0A8J4ST38_9TREM</name>
<evidence type="ECO:0000313" key="4">
    <source>
        <dbReference type="Proteomes" id="UP000748531"/>
    </source>
</evidence>
<dbReference type="PANTHER" id="PTHR46708:SF2">
    <property type="entry name" value="FIBRONECTIN TYPE-III DOMAIN-CONTAINING PROTEIN"/>
    <property type="match status" value="1"/>
</dbReference>
<dbReference type="OrthoDB" id="261433at2759"/>
<dbReference type="EMBL" id="LUCH01000669">
    <property type="protein sequence ID" value="KAF5404580.1"/>
    <property type="molecule type" value="Genomic_DNA"/>
</dbReference>
<dbReference type="Gene3D" id="2.60.40.10">
    <property type="entry name" value="Immunoglobulins"/>
    <property type="match status" value="2"/>
</dbReference>
<protein>
    <recommendedName>
        <fullName evidence="2">Fibronectin type-III domain-containing protein</fullName>
    </recommendedName>
</protein>
<dbReference type="PANTHER" id="PTHR46708">
    <property type="entry name" value="TENASCIN"/>
    <property type="match status" value="1"/>
</dbReference>
<dbReference type="SMART" id="SM00060">
    <property type="entry name" value="FN3"/>
    <property type="match status" value="3"/>
</dbReference>
<keyword evidence="4" id="KW-1185">Reference proteome</keyword>
<dbReference type="AlphaFoldDB" id="A0A8J4ST38"/>
<gene>
    <name evidence="3" type="ORF">PHET_02089</name>
</gene>
<feature type="domain" description="Fibronectin type-III" evidence="2">
    <location>
        <begin position="170"/>
        <end position="340"/>
    </location>
</feature>
<dbReference type="InterPro" id="IPR050991">
    <property type="entry name" value="ECM_Regulatory_Proteins"/>
</dbReference>
<dbReference type="Proteomes" id="UP000748531">
    <property type="component" value="Unassembled WGS sequence"/>
</dbReference>
<dbReference type="InterPro" id="IPR003961">
    <property type="entry name" value="FN3_dom"/>
</dbReference>
<dbReference type="Pfam" id="PF00041">
    <property type="entry name" value="fn3"/>
    <property type="match status" value="1"/>
</dbReference>
<evidence type="ECO:0000313" key="3">
    <source>
        <dbReference type="EMBL" id="KAF5404580.1"/>
    </source>
</evidence>
<organism evidence="3 4">
    <name type="scientific">Paragonimus heterotremus</name>
    <dbReference type="NCBI Taxonomy" id="100268"/>
    <lineage>
        <taxon>Eukaryota</taxon>
        <taxon>Metazoa</taxon>
        <taxon>Spiralia</taxon>
        <taxon>Lophotrochozoa</taxon>
        <taxon>Platyhelminthes</taxon>
        <taxon>Trematoda</taxon>
        <taxon>Digenea</taxon>
        <taxon>Plagiorchiida</taxon>
        <taxon>Troglotremata</taxon>
        <taxon>Troglotrematidae</taxon>
        <taxon>Paragonimus</taxon>
    </lineage>
</organism>
<reference evidence="3" key="1">
    <citation type="submission" date="2019-05" db="EMBL/GenBank/DDBJ databases">
        <title>Annotation for the trematode Paragonimus heterotremus.</title>
        <authorList>
            <person name="Choi Y.-J."/>
        </authorList>
    </citation>
    <scope>NUCLEOTIDE SEQUENCE</scope>
    <source>
        <strain evidence="3">LC</strain>
    </source>
</reference>
<accession>A0A8J4ST38</accession>
<feature type="domain" description="Fibronectin type-III" evidence="2">
    <location>
        <begin position="80"/>
        <end position="159"/>
    </location>
</feature>
<dbReference type="InterPro" id="IPR013783">
    <property type="entry name" value="Ig-like_fold"/>
</dbReference>
<feature type="domain" description="Fibronectin type-III" evidence="2">
    <location>
        <begin position="444"/>
        <end position="522"/>
    </location>
</feature>